<gene>
    <name evidence="3" type="ORF">DUNSADRAFT_17702</name>
</gene>
<feature type="domain" description="MCM N-terminal" evidence="2">
    <location>
        <begin position="34"/>
        <end position="139"/>
    </location>
</feature>
<evidence type="ECO:0000313" key="3">
    <source>
        <dbReference type="EMBL" id="KAF5840101.1"/>
    </source>
</evidence>
<dbReference type="InterPro" id="IPR012340">
    <property type="entry name" value="NA-bd_OB-fold"/>
</dbReference>
<evidence type="ECO:0000259" key="2">
    <source>
        <dbReference type="Pfam" id="PF14551"/>
    </source>
</evidence>
<dbReference type="Proteomes" id="UP000815325">
    <property type="component" value="Unassembled WGS sequence"/>
</dbReference>
<feature type="region of interest" description="Disordered" evidence="1">
    <location>
        <begin position="1"/>
        <end position="26"/>
    </location>
</feature>
<sequence>MSAPMDAAAPDGEPLVQAEPPSTSSPSLEAYALESFVRFLNEWKVEVLPEEAQSQGSQSQLFYHEQIRRLRAADERTLLVDWQHFSAWNPTIASAVMGSFYRLEPSLRKAVQIVAREVEPEYSREEDGTDKEFYVSIVNLINCDKLRDLR</sequence>
<proteinExistence type="predicted"/>
<comment type="caution">
    <text evidence="3">The sequence shown here is derived from an EMBL/GenBank/DDBJ whole genome shotgun (WGS) entry which is preliminary data.</text>
</comment>
<name>A0ABQ7GZR8_DUNSA</name>
<dbReference type="SUPFAM" id="SSF50249">
    <property type="entry name" value="Nucleic acid-binding proteins"/>
    <property type="match status" value="1"/>
</dbReference>
<dbReference type="Pfam" id="PF14551">
    <property type="entry name" value="MCM_N"/>
    <property type="match status" value="1"/>
</dbReference>
<evidence type="ECO:0000256" key="1">
    <source>
        <dbReference type="SAM" id="MobiDB-lite"/>
    </source>
</evidence>
<keyword evidence="4" id="KW-1185">Reference proteome</keyword>
<dbReference type="InterPro" id="IPR027925">
    <property type="entry name" value="MCM_N"/>
</dbReference>
<organism evidence="3 4">
    <name type="scientific">Dunaliella salina</name>
    <name type="common">Green alga</name>
    <name type="synonym">Protococcus salinus</name>
    <dbReference type="NCBI Taxonomy" id="3046"/>
    <lineage>
        <taxon>Eukaryota</taxon>
        <taxon>Viridiplantae</taxon>
        <taxon>Chlorophyta</taxon>
        <taxon>core chlorophytes</taxon>
        <taxon>Chlorophyceae</taxon>
        <taxon>CS clade</taxon>
        <taxon>Chlamydomonadales</taxon>
        <taxon>Dunaliellaceae</taxon>
        <taxon>Dunaliella</taxon>
    </lineage>
</organism>
<dbReference type="EMBL" id="MU069523">
    <property type="protein sequence ID" value="KAF5840101.1"/>
    <property type="molecule type" value="Genomic_DNA"/>
</dbReference>
<dbReference type="Gene3D" id="3.30.1640.10">
    <property type="entry name" value="mini-chromosome maintenance (MCM) complex, chain A, domain 1"/>
    <property type="match status" value="1"/>
</dbReference>
<evidence type="ECO:0000313" key="4">
    <source>
        <dbReference type="Proteomes" id="UP000815325"/>
    </source>
</evidence>
<accession>A0ABQ7GZR8</accession>
<reference evidence="3" key="1">
    <citation type="submission" date="2017-08" db="EMBL/GenBank/DDBJ databases">
        <authorList>
            <person name="Polle J.E."/>
            <person name="Barry K."/>
            <person name="Cushman J."/>
            <person name="Schmutz J."/>
            <person name="Tran D."/>
            <person name="Hathwaick L.T."/>
            <person name="Yim W.C."/>
            <person name="Jenkins J."/>
            <person name="Mckie-Krisberg Z.M."/>
            <person name="Prochnik S."/>
            <person name="Lindquist E."/>
            <person name="Dockter R.B."/>
            <person name="Adam C."/>
            <person name="Molina H."/>
            <person name="Bunkerborg J."/>
            <person name="Jin E."/>
            <person name="Buchheim M."/>
            <person name="Magnuson J."/>
        </authorList>
    </citation>
    <scope>NUCLEOTIDE SEQUENCE</scope>
    <source>
        <strain evidence="3">CCAP 19/18</strain>
    </source>
</reference>
<protein>
    <recommendedName>
        <fullName evidence="2">MCM N-terminal domain-containing protein</fullName>
    </recommendedName>
</protein>